<evidence type="ECO:0000256" key="2">
    <source>
        <dbReference type="ARBA" id="ARBA00022434"/>
    </source>
</evidence>
<dbReference type="PANTHER" id="PTHR11431">
    <property type="entry name" value="FERRITIN"/>
    <property type="match status" value="1"/>
</dbReference>
<evidence type="ECO:0000259" key="8">
    <source>
        <dbReference type="PROSITE" id="PS50905"/>
    </source>
</evidence>
<keyword evidence="10" id="KW-1185">Reference proteome</keyword>
<evidence type="ECO:0000313" key="9">
    <source>
        <dbReference type="EMBL" id="KAJ3665047.1"/>
    </source>
</evidence>
<comment type="function">
    <text evidence="6">Stores iron in a soluble, non-toxic, readily available form. Important for iron homeostasis. Iron is taken up in the ferrous form and deposited as ferric hydroxides after oxidation.</text>
</comment>
<dbReference type="AlphaFoldDB" id="A0AA38MRE6"/>
<keyword evidence="7" id="KW-0732">Signal</keyword>
<dbReference type="GO" id="GO:0006879">
    <property type="term" value="P:intracellular iron ion homeostasis"/>
    <property type="evidence" value="ECO:0007669"/>
    <property type="project" value="UniProtKB-KW"/>
</dbReference>
<dbReference type="Pfam" id="PF00210">
    <property type="entry name" value="Ferritin"/>
    <property type="match status" value="1"/>
</dbReference>
<dbReference type="InterPro" id="IPR012347">
    <property type="entry name" value="Ferritin-like"/>
</dbReference>
<name>A0AA38MRE6_9CUCU</name>
<keyword evidence="2 6" id="KW-0409">Iron storage</keyword>
<evidence type="ECO:0000256" key="5">
    <source>
        <dbReference type="PIRSR" id="PIRSR601519-1"/>
    </source>
</evidence>
<dbReference type="InterPro" id="IPR008331">
    <property type="entry name" value="Ferritin_DPS_dom"/>
</dbReference>
<dbReference type="CDD" id="cd01056">
    <property type="entry name" value="Euk_Ferritin"/>
    <property type="match status" value="1"/>
</dbReference>
<evidence type="ECO:0000256" key="3">
    <source>
        <dbReference type="ARBA" id="ARBA00022723"/>
    </source>
</evidence>
<feature type="domain" description="Ferritin-like diiron" evidence="8">
    <location>
        <begin position="49"/>
        <end position="206"/>
    </location>
</feature>
<keyword evidence="3 5" id="KW-0479">Metal-binding</keyword>
<feature type="chain" id="PRO_5041284299" description="Ferritin" evidence="7">
    <location>
        <begin position="17"/>
        <end position="225"/>
    </location>
</feature>
<dbReference type="EMBL" id="JALNTZ010000001">
    <property type="protein sequence ID" value="KAJ3665047.1"/>
    <property type="molecule type" value="Genomic_DNA"/>
</dbReference>
<dbReference type="PROSITE" id="PS50905">
    <property type="entry name" value="FERRITIN_LIKE"/>
    <property type="match status" value="1"/>
</dbReference>
<dbReference type="Gene3D" id="1.20.1260.10">
    <property type="match status" value="1"/>
</dbReference>
<protein>
    <recommendedName>
        <fullName evidence="6">Ferritin</fullName>
    </recommendedName>
</protein>
<evidence type="ECO:0000256" key="7">
    <source>
        <dbReference type="SAM" id="SignalP"/>
    </source>
</evidence>
<dbReference type="PANTHER" id="PTHR11431:SF51">
    <property type="entry name" value="FERRITIN"/>
    <property type="match status" value="1"/>
</dbReference>
<dbReference type="Proteomes" id="UP001168821">
    <property type="component" value="Unassembled WGS sequence"/>
</dbReference>
<dbReference type="GO" id="GO:0008198">
    <property type="term" value="F:ferrous iron binding"/>
    <property type="evidence" value="ECO:0007669"/>
    <property type="project" value="TreeGrafter"/>
</dbReference>
<organism evidence="9 10">
    <name type="scientific">Zophobas morio</name>
    <dbReference type="NCBI Taxonomy" id="2755281"/>
    <lineage>
        <taxon>Eukaryota</taxon>
        <taxon>Metazoa</taxon>
        <taxon>Ecdysozoa</taxon>
        <taxon>Arthropoda</taxon>
        <taxon>Hexapoda</taxon>
        <taxon>Insecta</taxon>
        <taxon>Pterygota</taxon>
        <taxon>Neoptera</taxon>
        <taxon>Endopterygota</taxon>
        <taxon>Coleoptera</taxon>
        <taxon>Polyphaga</taxon>
        <taxon>Cucujiformia</taxon>
        <taxon>Tenebrionidae</taxon>
        <taxon>Zophobas</taxon>
    </lineage>
</organism>
<dbReference type="GO" id="GO:0005737">
    <property type="term" value="C:cytoplasm"/>
    <property type="evidence" value="ECO:0007669"/>
    <property type="project" value="TreeGrafter"/>
</dbReference>
<dbReference type="SUPFAM" id="SSF47240">
    <property type="entry name" value="Ferritin-like"/>
    <property type="match status" value="1"/>
</dbReference>
<evidence type="ECO:0000256" key="1">
    <source>
        <dbReference type="ARBA" id="ARBA00007513"/>
    </source>
</evidence>
<feature type="signal peptide" evidence="7">
    <location>
        <begin position="1"/>
        <end position="16"/>
    </location>
</feature>
<gene>
    <name evidence="9" type="ORF">Zmor_000562</name>
</gene>
<keyword evidence="4 5" id="KW-0408">Iron</keyword>
<evidence type="ECO:0000256" key="6">
    <source>
        <dbReference type="RuleBase" id="RU361145"/>
    </source>
</evidence>
<dbReference type="InterPro" id="IPR009040">
    <property type="entry name" value="Ferritin-like_diiron"/>
</dbReference>
<proteinExistence type="inferred from homology"/>
<feature type="binding site" evidence="5">
    <location>
        <position position="104"/>
    </location>
    <ligand>
        <name>Fe cation</name>
        <dbReference type="ChEBI" id="CHEBI:24875"/>
        <label>1</label>
    </ligand>
</feature>
<sequence>MKAFVVFAVLFVAVYAADDTCYKKFDGICSGTTAKSPLPVDLSTCTASYGHIDVVLRHLIGFANSHIVRSMEYLLMSTYYGNYQKNRAGFEKLFRDLSDAKWDHAIELIKHVTTRGGSMKFTPPDFLNTEEPNVYEGYEIQSIAKALDKEKQLALEAFKVHNEASRRTDGKHDPEISSYIEEEFVHHQAKNIRKLAGYVTDLKSMLSGPDGSLSLFLFDEYLKGQ</sequence>
<comment type="caution">
    <text evidence="9">The sequence shown here is derived from an EMBL/GenBank/DDBJ whole genome shotgun (WGS) entry which is preliminary data.</text>
</comment>
<dbReference type="InterPro" id="IPR001519">
    <property type="entry name" value="Ferritin"/>
</dbReference>
<comment type="similarity">
    <text evidence="1 6">Belongs to the ferritin family.</text>
</comment>
<feature type="binding site" evidence="5">
    <location>
        <position position="188"/>
    </location>
    <ligand>
        <name>Fe cation</name>
        <dbReference type="ChEBI" id="CHEBI:24875"/>
        <label>1</label>
    </ligand>
</feature>
<dbReference type="GO" id="GO:0006826">
    <property type="term" value="P:iron ion transport"/>
    <property type="evidence" value="ECO:0007669"/>
    <property type="project" value="InterPro"/>
</dbReference>
<accession>A0AA38MRE6</accession>
<dbReference type="InterPro" id="IPR009078">
    <property type="entry name" value="Ferritin-like_SF"/>
</dbReference>
<evidence type="ECO:0000313" key="10">
    <source>
        <dbReference type="Proteomes" id="UP001168821"/>
    </source>
</evidence>
<reference evidence="9" key="1">
    <citation type="journal article" date="2023" name="G3 (Bethesda)">
        <title>Whole genome assemblies of Zophobas morio and Tenebrio molitor.</title>
        <authorList>
            <person name="Kaur S."/>
            <person name="Stinson S.A."/>
            <person name="diCenzo G.C."/>
        </authorList>
    </citation>
    <scope>NUCLEOTIDE SEQUENCE</scope>
    <source>
        <strain evidence="9">QUZm001</strain>
    </source>
</reference>
<feature type="binding site" evidence="5">
    <location>
        <position position="150"/>
    </location>
    <ligand>
        <name>Fe cation</name>
        <dbReference type="ChEBI" id="CHEBI:24875"/>
        <label>1</label>
    </ligand>
</feature>
<dbReference type="GO" id="GO:0008199">
    <property type="term" value="F:ferric iron binding"/>
    <property type="evidence" value="ECO:0007669"/>
    <property type="project" value="InterPro"/>
</dbReference>
<evidence type="ECO:0000256" key="4">
    <source>
        <dbReference type="ARBA" id="ARBA00023004"/>
    </source>
</evidence>